<gene>
    <name evidence="1" type="ORF">MRATA1EN22A_LOCUS23554</name>
</gene>
<reference evidence="1" key="2">
    <citation type="submission" date="2025-03" db="EMBL/GenBank/DDBJ databases">
        <authorList>
            <consortium name="ELIXIR-Norway"/>
            <consortium name="Elixir Norway"/>
        </authorList>
    </citation>
    <scope>NUCLEOTIDE SEQUENCE</scope>
</reference>
<protein>
    <submittedName>
        <fullName evidence="1">Uncharacterized protein</fullName>
    </submittedName>
</protein>
<reference evidence="1" key="1">
    <citation type="submission" date="2023-05" db="EMBL/GenBank/DDBJ databases">
        <authorList>
            <consortium name="ELIXIR-Norway"/>
        </authorList>
    </citation>
    <scope>NUCLEOTIDE SEQUENCE</scope>
</reference>
<name>A0AC59ZVB5_RANTA</name>
<dbReference type="Proteomes" id="UP001162501">
    <property type="component" value="Chromosome 4"/>
</dbReference>
<accession>A0AC59ZVB5</accession>
<proteinExistence type="predicted"/>
<evidence type="ECO:0000313" key="2">
    <source>
        <dbReference type="Proteomes" id="UP001162501"/>
    </source>
</evidence>
<sequence>MQGAQGSIPTLGTRSHMLQLKILNAATKTWLSQINYFLKKEMQNPTLLLFAPANDPLPHPRVPPLLTHGRASQAVLPETQRNLAVLPGWAKAGGQVGAYA</sequence>
<dbReference type="EMBL" id="OX596088">
    <property type="protein sequence ID" value="CAN0516685.1"/>
    <property type="molecule type" value="Genomic_DNA"/>
</dbReference>
<evidence type="ECO:0000313" key="1">
    <source>
        <dbReference type="EMBL" id="CAN0516685.1"/>
    </source>
</evidence>
<organism evidence="1 2">
    <name type="scientific">Rangifer tarandus platyrhynchus</name>
    <name type="common">Svalbard reindeer</name>
    <dbReference type="NCBI Taxonomy" id="3082113"/>
    <lineage>
        <taxon>Eukaryota</taxon>
        <taxon>Metazoa</taxon>
        <taxon>Chordata</taxon>
        <taxon>Craniata</taxon>
        <taxon>Vertebrata</taxon>
        <taxon>Euteleostomi</taxon>
        <taxon>Mammalia</taxon>
        <taxon>Eutheria</taxon>
        <taxon>Laurasiatheria</taxon>
        <taxon>Artiodactyla</taxon>
        <taxon>Ruminantia</taxon>
        <taxon>Pecora</taxon>
        <taxon>Cervidae</taxon>
        <taxon>Odocoileinae</taxon>
        <taxon>Rangifer</taxon>
    </lineage>
</organism>